<dbReference type="AlphaFoldDB" id="A0A4E0RJ63"/>
<sequence length="133" mass="15370">MTINTELILGRYNMSHHLNIMGYFGRPQGFGFHSLCMRRRSQRLIHDQANARDSVMEDKARILEVRYQELPYIDDCWQADSRNPQYNSPGIRICASFDKLSSLNASEMKSTNRGDLRKLHKALCGCFSNTKPL</sequence>
<comment type="caution">
    <text evidence="1">The sequence shown here is derived from an EMBL/GenBank/DDBJ whole genome shotgun (WGS) entry which is preliminary data.</text>
</comment>
<dbReference type="Proteomes" id="UP000230066">
    <property type="component" value="Unassembled WGS sequence"/>
</dbReference>
<accession>A0A4E0RJ63</accession>
<reference evidence="1" key="1">
    <citation type="submission" date="2019-03" db="EMBL/GenBank/DDBJ databases">
        <title>Improved annotation for the trematode Fasciola hepatica.</title>
        <authorList>
            <person name="Choi Y.-J."/>
            <person name="Martin J."/>
            <person name="Mitreva M."/>
        </authorList>
    </citation>
    <scope>NUCLEOTIDE SEQUENCE [LARGE SCALE GENOMIC DNA]</scope>
</reference>
<evidence type="ECO:0000313" key="2">
    <source>
        <dbReference type="Proteomes" id="UP000230066"/>
    </source>
</evidence>
<gene>
    <name evidence="1" type="ORF">D915_001676</name>
</gene>
<evidence type="ECO:0000313" key="1">
    <source>
        <dbReference type="EMBL" id="THD27453.1"/>
    </source>
</evidence>
<keyword evidence="2" id="KW-1185">Reference proteome</keyword>
<proteinExistence type="predicted"/>
<name>A0A4E0RJ63_FASHE</name>
<dbReference type="EMBL" id="JXXN02000420">
    <property type="protein sequence ID" value="THD27453.1"/>
    <property type="molecule type" value="Genomic_DNA"/>
</dbReference>
<protein>
    <submittedName>
        <fullName evidence="1">Uncharacterized protein</fullName>
    </submittedName>
</protein>
<organism evidence="1 2">
    <name type="scientific">Fasciola hepatica</name>
    <name type="common">Liver fluke</name>
    <dbReference type="NCBI Taxonomy" id="6192"/>
    <lineage>
        <taxon>Eukaryota</taxon>
        <taxon>Metazoa</taxon>
        <taxon>Spiralia</taxon>
        <taxon>Lophotrochozoa</taxon>
        <taxon>Platyhelminthes</taxon>
        <taxon>Trematoda</taxon>
        <taxon>Digenea</taxon>
        <taxon>Plagiorchiida</taxon>
        <taxon>Echinostomata</taxon>
        <taxon>Echinostomatoidea</taxon>
        <taxon>Fasciolidae</taxon>
        <taxon>Fasciola</taxon>
    </lineage>
</organism>